<dbReference type="AlphaFoldDB" id="A0A1F7TYI8"/>
<reference evidence="1 2" key="1">
    <citation type="journal article" date="2016" name="Nat. Commun.">
        <title>Thousands of microbial genomes shed light on interconnected biogeochemical processes in an aquifer system.</title>
        <authorList>
            <person name="Anantharaman K."/>
            <person name="Brown C.T."/>
            <person name="Hug L.A."/>
            <person name="Sharon I."/>
            <person name="Castelle C.J."/>
            <person name="Probst A.J."/>
            <person name="Thomas B.C."/>
            <person name="Singh A."/>
            <person name="Wilkins M.J."/>
            <person name="Karaoz U."/>
            <person name="Brodie E.L."/>
            <person name="Williams K.H."/>
            <person name="Hubbard S.S."/>
            <person name="Banfield J.F."/>
        </authorList>
    </citation>
    <scope>NUCLEOTIDE SEQUENCE [LARGE SCALE GENOMIC DNA]</scope>
</reference>
<dbReference type="Pfam" id="PF02585">
    <property type="entry name" value="PIG-L"/>
    <property type="match status" value="1"/>
</dbReference>
<name>A0A1F7TYI8_9BACT</name>
<dbReference type="GO" id="GO:0016811">
    <property type="term" value="F:hydrolase activity, acting on carbon-nitrogen (but not peptide) bonds, in linear amides"/>
    <property type="evidence" value="ECO:0007669"/>
    <property type="project" value="TreeGrafter"/>
</dbReference>
<protein>
    <submittedName>
        <fullName evidence="1">GlcNAc-PI de-N-acetylase</fullName>
    </submittedName>
</protein>
<sequence length="230" mass="25631">MPFHVQRVLVVAAHPDDEVLGCGATIAKLVQAGVEVFCCILGEGPLSRYADRARGSQEKDVAHVNTFTKNAAQILGTKKTFTFHFPDNQFDSVPLLQMVRDIERVKQEVQPEVIFTHSVADLNVDHVQTHRAVVTACRPMEGDRLHGLYAFEIASSTEWNIPQTFSPTLFVDVHKTLDAKIEAMKCYETELRPFPHPRSEEGLRAMATVRGATAGYQAAEAFETLRIRQG</sequence>
<evidence type="ECO:0000313" key="1">
    <source>
        <dbReference type="EMBL" id="OGL70614.1"/>
    </source>
</evidence>
<proteinExistence type="predicted"/>
<dbReference type="PANTHER" id="PTHR12993:SF11">
    <property type="entry name" value="N-ACETYLGLUCOSAMINYL-PHOSPHATIDYLINOSITOL DE-N-ACETYLASE"/>
    <property type="match status" value="1"/>
</dbReference>
<dbReference type="Proteomes" id="UP000177097">
    <property type="component" value="Unassembled WGS sequence"/>
</dbReference>
<gene>
    <name evidence="1" type="ORF">A3C17_03375</name>
</gene>
<dbReference type="InterPro" id="IPR024078">
    <property type="entry name" value="LmbE-like_dom_sf"/>
</dbReference>
<dbReference type="EMBL" id="MGDX01000028">
    <property type="protein sequence ID" value="OGL70614.1"/>
    <property type="molecule type" value="Genomic_DNA"/>
</dbReference>
<dbReference type="SUPFAM" id="SSF102588">
    <property type="entry name" value="LmbE-like"/>
    <property type="match status" value="1"/>
</dbReference>
<accession>A0A1F7TYI8</accession>
<comment type="caution">
    <text evidence="1">The sequence shown here is derived from an EMBL/GenBank/DDBJ whole genome shotgun (WGS) entry which is preliminary data.</text>
</comment>
<dbReference type="InterPro" id="IPR003737">
    <property type="entry name" value="GlcNAc_PI_deacetylase-related"/>
</dbReference>
<evidence type="ECO:0000313" key="2">
    <source>
        <dbReference type="Proteomes" id="UP000177097"/>
    </source>
</evidence>
<dbReference type="Gene3D" id="3.40.50.10320">
    <property type="entry name" value="LmbE-like"/>
    <property type="match status" value="1"/>
</dbReference>
<organism evidence="1 2">
    <name type="scientific">Candidatus Uhrbacteria bacterium RIFCSPHIGHO2_02_FULL_53_13</name>
    <dbReference type="NCBI Taxonomy" id="1802389"/>
    <lineage>
        <taxon>Bacteria</taxon>
        <taxon>Candidatus Uhriibacteriota</taxon>
    </lineage>
</organism>
<dbReference type="PANTHER" id="PTHR12993">
    <property type="entry name" value="N-ACETYLGLUCOSAMINYL-PHOSPHATIDYLINOSITOL DE-N-ACETYLASE-RELATED"/>
    <property type="match status" value="1"/>
</dbReference>
<dbReference type="STRING" id="1802389.A3C17_03375"/>